<dbReference type="EMBL" id="CP071090">
    <property type="protein sequence ID" value="QSQ20203.1"/>
    <property type="molecule type" value="Genomic_DNA"/>
</dbReference>
<accession>A0ABX7NP52</accession>
<dbReference type="PROSITE" id="PS51257">
    <property type="entry name" value="PROKAR_LIPOPROTEIN"/>
    <property type="match status" value="1"/>
</dbReference>
<keyword evidence="3" id="KW-1185">Reference proteome</keyword>
<evidence type="ECO:0008006" key="4">
    <source>
        <dbReference type="Google" id="ProtNLM"/>
    </source>
</evidence>
<reference evidence="2 3" key="1">
    <citation type="submission" date="2021-02" db="EMBL/GenBank/DDBJ databases">
        <title>De Novo genome assembly of isolated myxobacteria.</title>
        <authorList>
            <person name="Stevens D.C."/>
        </authorList>
    </citation>
    <scope>NUCLEOTIDE SEQUENCE [LARGE SCALE GENOMIC DNA]</scope>
    <source>
        <strain evidence="3">SCPEA02</strain>
    </source>
</reference>
<feature type="signal peptide" evidence="1">
    <location>
        <begin position="1"/>
        <end position="26"/>
    </location>
</feature>
<dbReference type="Proteomes" id="UP000662747">
    <property type="component" value="Chromosome"/>
</dbReference>
<feature type="chain" id="PRO_5045108505" description="Lipoprotein" evidence="1">
    <location>
        <begin position="27"/>
        <end position="267"/>
    </location>
</feature>
<evidence type="ECO:0000313" key="2">
    <source>
        <dbReference type="EMBL" id="QSQ20203.1"/>
    </source>
</evidence>
<proteinExistence type="predicted"/>
<protein>
    <recommendedName>
        <fullName evidence="4">Lipoprotein</fullName>
    </recommendedName>
</protein>
<name>A0ABX7NP52_9BACT</name>
<organism evidence="2 3">
    <name type="scientific">Pyxidicoccus parkwayensis</name>
    <dbReference type="NCBI Taxonomy" id="2813578"/>
    <lineage>
        <taxon>Bacteria</taxon>
        <taxon>Pseudomonadati</taxon>
        <taxon>Myxococcota</taxon>
        <taxon>Myxococcia</taxon>
        <taxon>Myxococcales</taxon>
        <taxon>Cystobacterineae</taxon>
        <taxon>Myxococcaceae</taxon>
        <taxon>Pyxidicoccus</taxon>
    </lineage>
</organism>
<dbReference type="RefSeq" id="WP_206721784.1">
    <property type="nucleotide sequence ID" value="NZ_CP071090.1"/>
</dbReference>
<evidence type="ECO:0000313" key="3">
    <source>
        <dbReference type="Proteomes" id="UP000662747"/>
    </source>
</evidence>
<sequence>MRKRCAVGSWHLVVFGLFLGGCASTGAPPRGYAYTVDSPSNACRANALYCAVAAGKDPAMATGTQAAQGAAVLAAALKLFQDEHQNRVEQVLKDCVEQANAEVNLRRFGANPTRAQCSEQVGVDTKGNPITRSMTLGTEKHQVAFRCIHERLPSAWPGGFSLEQRYRYDRQAQQTTLVSEEDAQALLRQGRSDELRGTLRPDIVIHAGEPLQALAVYDLKFPCPGTNQPKWNDYPQGHPYFRSNQGQIYREALKATPALVAPSWGII</sequence>
<keyword evidence="1" id="KW-0732">Signal</keyword>
<gene>
    <name evidence="2" type="ORF">JY651_33730</name>
</gene>
<evidence type="ECO:0000256" key="1">
    <source>
        <dbReference type="SAM" id="SignalP"/>
    </source>
</evidence>